<feature type="compositionally biased region" description="Basic and acidic residues" evidence="1">
    <location>
        <begin position="175"/>
        <end position="191"/>
    </location>
</feature>
<feature type="compositionally biased region" description="Basic and acidic residues" evidence="1">
    <location>
        <begin position="97"/>
        <end position="115"/>
    </location>
</feature>
<evidence type="ECO:0000313" key="4">
    <source>
        <dbReference type="Proteomes" id="UP001196509"/>
    </source>
</evidence>
<feature type="compositionally biased region" description="Basic and acidic residues" evidence="1">
    <location>
        <begin position="136"/>
        <end position="152"/>
    </location>
</feature>
<feature type="region of interest" description="Disordered" evidence="1">
    <location>
        <begin position="51"/>
        <end position="197"/>
    </location>
</feature>
<evidence type="ECO:0000313" key="3">
    <source>
        <dbReference type="EMBL" id="MBW8637410.1"/>
    </source>
</evidence>
<dbReference type="Proteomes" id="UP001196509">
    <property type="component" value="Unassembled WGS sequence"/>
</dbReference>
<proteinExistence type="predicted"/>
<sequence length="197" mass="21622">MKRSTFRSGCVIAGATAVSAALSGCLGGPTYGTGTSQNVQLLQDITSIASIGTPGKNQKTEYNPRPEIVEPPEGATLPQPQQSLASKDNPAWLESPEETRTRLRETASVNRDKKPYTSPLASPDDNVTSEQWQQFREAKANSKGAYSDRRTLSDPPMAYREPADTAPVGELGETEYDKEKRREAEAKEKKSFKLWPF</sequence>
<feature type="compositionally biased region" description="Basic and acidic residues" evidence="1">
    <location>
        <begin position="58"/>
        <end position="68"/>
    </location>
</feature>
<dbReference type="PROSITE" id="PS51257">
    <property type="entry name" value="PROKAR_LIPOPROTEIN"/>
    <property type="match status" value="1"/>
</dbReference>
<dbReference type="RefSeq" id="WP_220228115.1">
    <property type="nucleotide sequence ID" value="NZ_JAICBX010000002.1"/>
</dbReference>
<accession>A0AAE2ZMJ8</accession>
<feature type="signal peptide" evidence="2">
    <location>
        <begin position="1"/>
        <end position="20"/>
    </location>
</feature>
<keyword evidence="2" id="KW-0732">Signal</keyword>
<organism evidence="3 4">
    <name type="scientific">Flavimaribacter sediminis</name>
    <dbReference type="NCBI Taxonomy" id="2865987"/>
    <lineage>
        <taxon>Bacteria</taxon>
        <taxon>Pseudomonadati</taxon>
        <taxon>Pseudomonadota</taxon>
        <taxon>Alphaproteobacteria</taxon>
        <taxon>Hyphomicrobiales</taxon>
        <taxon>Rhizobiaceae</taxon>
        <taxon>Flavimaribacter</taxon>
    </lineage>
</organism>
<feature type="chain" id="PRO_5042109768" description="Lipoprotein" evidence="2">
    <location>
        <begin position="21"/>
        <end position="197"/>
    </location>
</feature>
<evidence type="ECO:0008006" key="5">
    <source>
        <dbReference type="Google" id="ProtNLM"/>
    </source>
</evidence>
<comment type="caution">
    <text evidence="3">The sequence shown here is derived from an EMBL/GenBank/DDBJ whole genome shotgun (WGS) entry which is preliminary data.</text>
</comment>
<reference evidence="3" key="1">
    <citation type="submission" date="2021-08" db="EMBL/GenBank/DDBJ databases">
        <title>Hoeflea bacterium WL0058 sp. nov., isolated from the sediment.</title>
        <authorList>
            <person name="Wang L."/>
            <person name="Zhang D."/>
        </authorList>
    </citation>
    <scope>NUCLEOTIDE SEQUENCE</scope>
    <source>
        <strain evidence="3">WL0058</strain>
    </source>
</reference>
<evidence type="ECO:0000256" key="1">
    <source>
        <dbReference type="SAM" id="MobiDB-lite"/>
    </source>
</evidence>
<keyword evidence="4" id="KW-1185">Reference proteome</keyword>
<dbReference type="EMBL" id="JAICBX010000002">
    <property type="protein sequence ID" value="MBW8637410.1"/>
    <property type="molecule type" value="Genomic_DNA"/>
</dbReference>
<name>A0AAE2ZMJ8_9HYPH</name>
<feature type="compositionally biased region" description="Polar residues" evidence="1">
    <location>
        <begin position="125"/>
        <end position="134"/>
    </location>
</feature>
<dbReference type="AlphaFoldDB" id="A0AAE2ZMJ8"/>
<gene>
    <name evidence="3" type="ORF">K1W69_09440</name>
</gene>
<evidence type="ECO:0000256" key="2">
    <source>
        <dbReference type="SAM" id="SignalP"/>
    </source>
</evidence>
<protein>
    <recommendedName>
        <fullName evidence="5">Lipoprotein</fullName>
    </recommendedName>
</protein>